<evidence type="ECO:0000256" key="1">
    <source>
        <dbReference type="SAM" id="MobiDB-lite"/>
    </source>
</evidence>
<protein>
    <submittedName>
        <fullName evidence="2">Uncharacterized protein</fullName>
    </submittedName>
</protein>
<dbReference type="EMBL" id="CP108090">
    <property type="protein sequence ID" value="WUQ14132.1"/>
    <property type="molecule type" value="Genomic_DNA"/>
</dbReference>
<keyword evidence="3" id="KW-1185">Reference proteome</keyword>
<organism evidence="2 3">
    <name type="scientific">Streptomyces virginiae</name>
    <name type="common">Streptomyces cinnamonensis</name>
    <dbReference type="NCBI Taxonomy" id="1961"/>
    <lineage>
        <taxon>Bacteria</taxon>
        <taxon>Bacillati</taxon>
        <taxon>Actinomycetota</taxon>
        <taxon>Actinomycetes</taxon>
        <taxon>Kitasatosporales</taxon>
        <taxon>Streptomycetaceae</taxon>
        <taxon>Streptomyces</taxon>
    </lineage>
</organism>
<proteinExistence type="predicted"/>
<evidence type="ECO:0000313" key="3">
    <source>
        <dbReference type="Proteomes" id="UP001432039"/>
    </source>
</evidence>
<accession>A0ABZ1TEB2</accession>
<sequence length="69" mass="7781">MAEPRVIVYPPDEYGTRRVRVDGTILGRAYGMADVIEFLRRAGLEDEADWPPIEWRGGGPEVWTPEPPA</sequence>
<name>A0ABZ1TEB2_STRVG</name>
<evidence type="ECO:0000313" key="2">
    <source>
        <dbReference type="EMBL" id="WUQ14132.1"/>
    </source>
</evidence>
<dbReference type="Proteomes" id="UP001432039">
    <property type="component" value="Chromosome"/>
</dbReference>
<feature type="region of interest" description="Disordered" evidence="1">
    <location>
        <begin position="50"/>
        <end position="69"/>
    </location>
</feature>
<reference evidence="2" key="1">
    <citation type="submission" date="2022-10" db="EMBL/GenBank/DDBJ databases">
        <title>The complete genomes of actinobacterial strains from the NBC collection.</title>
        <authorList>
            <person name="Joergensen T.S."/>
            <person name="Alvarez Arevalo M."/>
            <person name="Sterndorff E.B."/>
            <person name="Faurdal D."/>
            <person name="Vuksanovic O."/>
            <person name="Mourched A.-S."/>
            <person name="Charusanti P."/>
            <person name="Shaw S."/>
            <person name="Blin K."/>
            <person name="Weber T."/>
        </authorList>
    </citation>
    <scope>NUCLEOTIDE SEQUENCE</scope>
    <source>
        <strain evidence="2">NBC_00248</strain>
    </source>
</reference>
<gene>
    <name evidence="2" type="ORF">OG517_23395</name>
</gene>
<dbReference type="RefSeq" id="WP_328962949.1">
    <property type="nucleotide sequence ID" value="NZ_CP108090.1"/>
</dbReference>